<evidence type="ECO:0000256" key="1">
    <source>
        <dbReference type="SAM" id="MobiDB-lite"/>
    </source>
</evidence>
<dbReference type="EMBL" id="OC319541">
    <property type="protein sequence ID" value="CAD7405713.1"/>
    <property type="molecule type" value="Genomic_DNA"/>
</dbReference>
<protein>
    <submittedName>
        <fullName evidence="2">Uncharacterized protein</fullName>
    </submittedName>
</protein>
<reference evidence="2" key="1">
    <citation type="submission" date="2020-11" db="EMBL/GenBank/DDBJ databases">
        <authorList>
            <person name="Tran Van P."/>
        </authorList>
    </citation>
    <scope>NUCLEOTIDE SEQUENCE</scope>
</reference>
<accession>A0A7R9H2N2</accession>
<organism evidence="2">
    <name type="scientific">Timema cristinae</name>
    <name type="common">Walking stick</name>
    <dbReference type="NCBI Taxonomy" id="61476"/>
    <lineage>
        <taxon>Eukaryota</taxon>
        <taxon>Metazoa</taxon>
        <taxon>Ecdysozoa</taxon>
        <taxon>Arthropoda</taxon>
        <taxon>Hexapoda</taxon>
        <taxon>Insecta</taxon>
        <taxon>Pterygota</taxon>
        <taxon>Neoptera</taxon>
        <taxon>Polyneoptera</taxon>
        <taxon>Phasmatodea</taxon>
        <taxon>Timematodea</taxon>
        <taxon>Timematoidea</taxon>
        <taxon>Timematidae</taxon>
        <taxon>Timema</taxon>
    </lineage>
</organism>
<name>A0A7R9H2N2_TIMCR</name>
<sequence length="439" mass="48931">MEHEILLMAAWRGMNYGSLSQDSVGLPFTSWNKQHEPLLTTVWDWRQLGGSTRRVETRIDRDLKTMSKVIGPVLFLVPRDVNRGRDGVAIKGRRPFGCLFISAFVERLKMDKLQTLVNIGDAVWTVKFCDLTVDQKNLVDKLKEINTKGRCGYISRATTTTFPSFIPPDTVLHDAATTAPTPRVTGVPALRVSRVLTTRVVYLPGIIFISVTTVIVGCLPDISVSRVTRVPTTCEGRGGIRPSELTPRDTKEELKMELILLCGAVFTIWVGEGCGEGRSAWLLLGLTNVMMALTSGEGSQRGDREKRFLYLDTTNNIDVSLQITVPFGVALPTVKKTRRSSRSHLFTSRDLGDEGQVYSQQLARLDYYFEYLEEASLPNIQSPGVFLLVGFEIGDKGSNKHGLGYILHVKSPDFHSANSHHMRLPETSSSQGEQHPYIY</sequence>
<proteinExistence type="predicted"/>
<feature type="region of interest" description="Disordered" evidence="1">
    <location>
        <begin position="417"/>
        <end position="439"/>
    </location>
</feature>
<dbReference type="AlphaFoldDB" id="A0A7R9H2N2"/>
<gene>
    <name evidence="2" type="ORF">TCEB3V08_LOCUS8122</name>
</gene>
<evidence type="ECO:0000313" key="2">
    <source>
        <dbReference type="EMBL" id="CAD7405713.1"/>
    </source>
</evidence>